<sequence length="226" mass="23954">MDGYVRWERPNETDIALLRRQAAAVANAAPDFPSTHQVPLPPYGFAEPSPPLLHSHVPKHPATRARRAVITTAILVGPGAVQTHLVTPEVMELCLRSPSRALVSACGVEGTTAPNACPLESRDCPACVATLRAARARPKRACWLRRLMSGAVMSRWRSVSTPRGEHSEGESVEELRKKLAEDPWSNGGKDSSVAAIPAPRAGTATAAGTARRRAAAHSAQPASSSG</sequence>
<protein>
    <submittedName>
        <fullName evidence="2">Uncharacterized protein</fullName>
    </submittedName>
</protein>
<name>A0ABP7SDK3_9PSEU</name>
<evidence type="ECO:0000313" key="3">
    <source>
        <dbReference type="Proteomes" id="UP001501747"/>
    </source>
</evidence>
<accession>A0ABP7SDK3</accession>
<evidence type="ECO:0000256" key="1">
    <source>
        <dbReference type="SAM" id="MobiDB-lite"/>
    </source>
</evidence>
<proteinExistence type="predicted"/>
<feature type="compositionally biased region" description="Basic and acidic residues" evidence="1">
    <location>
        <begin position="163"/>
        <end position="181"/>
    </location>
</feature>
<organism evidence="2 3">
    <name type="scientific">Allokutzneria multivorans</name>
    <dbReference type="NCBI Taxonomy" id="1142134"/>
    <lineage>
        <taxon>Bacteria</taxon>
        <taxon>Bacillati</taxon>
        <taxon>Actinomycetota</taxon>
        <taxon>Actinomycetes</taxon>
        <taxon>Pseudonocardiales</taxon>
        <taxon>Pseudonocardiaceae</taxon>
        <taxon>Allokutzneria</taxon>
    </lineage>
</organism>
<dbReference type="EMBL" id="BAABAL010000012">
    <property type="protein sequence ID" value="GAA4010239.1"/>
    <property type="molecule type" value="Genomic_DNA"/>
</dbReference>
<feature type="compositionally biased region" description="Low complexity" evidence="1">
    <location>
        <begin position="216"/>
        <end position="226"/>
    </location>
</feature>
<dbReference type="Proteomes" id="UP001501747">
    <property type="component" value="Unassembled WGS sequence"/>
</dbReference>
<evidence type="ECO:0000313" key="2">
    <source>
        <dbReference type="EMBL" id="GAA4010239.1"/>
    </source>
</evidence>
<comment type="caution">
    <text evidence="2">The sequence shown here is derived from an EMBL/GenBank/DDBJ whole genome shotgun (WGS) entry which is preliminary data.</text>
</comment>
<gene>
    <name evidence="2" type="ORF">GCM10022247_35510</name>
</gene>
<reference evidence="3" key="1">
    <citation type="journal article" date="2019" name="Int. J. Syst. Evol. Microbiol.">
        <title>The Global Catalogue of Microorganisms (GCM) 10K type strain sequencing project: providing services to taxonomists for standard genome sequencing and annotation.</title>
        <authorList>
            <consortium name="The Broad Institute Genomics Platform"/>
            <consortium name="The Broad Institute Genome Sequencing Center for Infectious Disease"/>
            <person name="Wu L."/>
            <person name="Ma J."/>
        </authorList>
    </citation>
    <scope>NUCLEOTIDE SEQUENCE [LARGE SCALE GENOMIC DNA]</scope>
    <source>
        <strain evidence="3">JCM 17342</strain>
    </source>
</reference>
<keyword evidence="3" id="KW-1185">Reference proteome</keyword>
<feature type="compositionally biased region" description="Low complexity" evidence="1">
    <location>
        <begin position="194"/>
        <end position="209"/>
    </location>
</feature>
<feature type="region of interest" description="Disordered" evidence="1">
    <location>
        <begin position="157"/>
        <end position="226"/>
    </location>
</feature>